<name>A0A172TQ55_9BACL</name>
<dbReference type="KEGG" id="pswu:SY83_21545"/>
<feature type="transmembrane region" description="Helical" evidence="1">
    <location>
        <begin position="110"/>
        <end position="129"/>
    </location>
</feature>
<keyword evidence="1" id="KW-1133">Transmembrane helix</keyword>
<evidence type="ECO:0000313" key="3">
    <source>
        <dbReference type="Proteomes" id="UP000076927"/>
    </source>
</evidence>
<evidence type="ECO:0000256" key="1">
    <source>
        <dbReference type="SAM" id="Phobius"/>
    </source>
</evidence>
<evidence type="ECO:0000313" key="2">
    <source>
        <dbReference type="EMBL" id="ANE49106.1"/>
    </source>
</evidence>
<gene>
    <name evidence="2" type="ORF">SY83_21545</name>
</gene>
<dbReference type="EMBL" id="CP011388">
    <property type="protein sequence ID" value="ANE49106.1"/>
    <property type="molecule type" value="Genomic_DNA"/>
</dbReference>
<protein>
    <submittedName>
        <fullName evidence="2">Uncharacterized protein</fullName>
    </submittedName>
</protein>
<organism evidence="2 3">
    <name type="scientific">Paenibacillus swuensis</name>
    <dbReference type="NCBI Taxonomy" id="1178515"/>
    <lineage>
        <taxon>Bacteria</taxon>
        <taxon>Bacillati</taxon>
        <taxon>Bacillota</taxon>
        <taxon>Bacilli</taxon>
        <taxon>Bacillales</taxon>
        <taxon>Paenibacillaceae</taxon>
        <taxon>Paenibacillus</taxon>
    </lineage>
</organism>
<keyword evidence="3" id="KW-1185">Reference proteome</keyword>
<keyword evidence="1" id="KW-0472">Membrane</keyword>
<sequence length="140" mass="15675">MLAIMSVFGGMGGGAALADWAYKSVANDGYLYEVTDVKVEEARIGKKIGYVTKYSDREGSYSGNFSNAYAVGTGYYAIIGMGRKQAISVKVDEETYLMAEYRYSNKTQDWTYYVPYLIGATGVAAIALYRTHRNRRRLHR</sequence>
<reference evidence="2 3" key="1">
    <citation type="submission" date="2015-01" db="EMBL/GenBank/DDBJ databases">
        <title>Paenibacillus swuensis/DY6/whole genome sequencing.</title>
        <authorList>
            <person name="Kim M.K."/>
            <person name="Srinivasan S."/>
            <person name="Lee J.-J."/>
        </authorList>
    </citation>
    <scope>NUCLEOTIDE SEQUENCE [LARGE SCALE GENOMIC DNA]</scope>
    <source>
        <strain evidence="2 3">DY6</strain>
    </source>
</reference>
<proteinExistence type="predicted"/>
<dbReference type="AlphaFoldDB" id="A0A172TQ55"/>
<dbReference type="PATRIC" id="fig|1178515.4.peg.4367"/>
<dbReference type="Proteomes" id="UP000076927">
    <property type="component" value="Chromosome"/>
</dbReference>
<keyword evidence="1" id="KW-0812">Transmembrane</keyword>
<accession>A0A172TQ55</accession>